<organism evidence="2 3">
    <name type="scientific">Lachnellula suecica</name>
    <dbReference type="NCBI Taxonomy" id="602035"/>
    <lineage>
        <taxon>Eukaryota</taxon>
        <taxon>Fungi</taxon>
        <taxon>Dikarya</taxon>
        <taxon>Ascomycota</taxon>
        <taxon>Pezizomycotina</taxon>
        <taxon>Leotiomycetes</taxon>
        <taxon>Helotiales</taxon>
        <taxon>Lachnaceae</taxon>
        <taxon>Lachnellula</taxon>
    </lineage>
</organism>
<feature type="region of interest" description="Disordered" evidence="1">
    <location>
        <begin position="16"/>
        <end position="40"/>
    </location>
</feature>
<dbReference type="OrthoDB" id="3910171at2759"/>
<reference evidence="2 3" key="1">
    <citation type="submission" date="2018-05" db="EMBL/GenBank/DDBJ databases">
        <title>Genome sequencing and assembly of the regulated plant pathogen Lachnellula willkommii and related sister species for the development of diagnostic species identification markers.</title>
        <authorList>
            <person name="Giroux E."/>
            <person name="Bilodeau G."/>
        </authorList>
    </citation>
    <scope>NUCLEOTIDE SEQUENCE [LARGE SCALE GENOMIC DNA]</scope>
    <source>
        <strain evidence="2 3">CBS 268.59</strain>
    </source>
</reference>
<keyword evidence="3" id="KW-1185">Reference proteome</keyword>
<feature type="compositionally biased region" description="Low complexity" evidence="1">
    <location>
        <begin position="28"/>
        <end position="40"/>
    </location>
</feature>
<evidence type="ECO:0000256" key="1">
    <source>
        <dbReference type="SAM" id="MobiDB-lite"/>
    </source>
</evidence>
<dbReference type="Proteomes" id="UP000469558">
    <property type="component" value="Unassembled WGS sequence"/>
</dbReference>
<proteinExistence type="predicted"/>
<evidence type="ECO:0000313" key="2">
    <source>
        <dbReference type="EMBL" id="TVY81111.1"/>
    </source>
</evidence>
<dbReference type="EMBL" id="QGMK01000546">
    <property type="protein sequence ID" value="TVY81111.1"/>
    <property type="molecule type" value="Genomic_DNA"/>
</dbReference>
<comment type="caution">
    <text evidence="2">The sequence shown here is derived from an EMBL/GenBank/DDBJ whole genome shotgun (WGS) entry which is preliminary data.</text>
</comment>
<sequence>MFESYVFGSCTSQTKYDEDISASPTDTSFSPIEPSPDSISPFSSWEISPFQGGINDIVNQFSNQSLSPDCEEPQRSVWQHSQLASPDFEDEDPFTEEELTYVSTTRGMARVHHTTQSMPNTPMMAPSHNSAVACRRLQRQLNVQLQSCSNHMKDINALVEDMITTNSQCKLHKSASRPYLQSPPPRQHASDDLVAESTEIETRIHEDEGFGDFEDAATMMKEEVSLRRASTPIGIRKYGGLRYRASAESVGASLNGKTKVRCVPRMRKRKVISVPG</sequence>
<dbReference type="AlphaFoldDB" id="A0A8T9C626"/>
<evidence type="ECO:0000313" key="3">
    <source>
        <dbReference type="Proteomes" id="UP000469558"/>
    </source>
</evidence>
<accession>A0A8T9C626</accession>
<gene>
    <name evidence="2" type="ORF">LSUE1_G007312</name>
</gene>
<name>A0A8T9C626_9HELO</name>
<protein>
    <submittedName>
        <fullName evidence="2">Uncharacterized protein</fullName>
    </submittedName>
</protein>